<keyword evidence="4 6" id="KW-0720">Serine protease</keyword>
<dbReference type="PROSITE" id="PS00135">
    <property type="entry name" value="TRYPSIN_SER"/>
    <property type="match status" value="1"/>
</dbReference>
<dbReference type="AlphaFoldDB" id="A0AAV8W6H1"/>
<evidence type="ECO:0000256" key="4">
    <source>
        <dbReference type="ARBA" id="ARBA00022825"/>
    </source>
</evidence>
<dbReference type="Proteomes" id="UP001159042">
    <property type="component" value="Unassembled WGS sequence"/>
</dbReference>
<keyword evidence="2 6" id="KW-0645">Protease</keyword>
<dbReference type="InterPro" id="IPR050430">
    <property type="entry name" value="Peptidase_S1"/>
</dbReference>
<organism evidence="9 10">
    <name type="scientific">Exocentrus adspersus</name>
    <dbReference type="NCBI Taxonomy" id="1586481"/>
    <lineage>
        <taxon>Eukaryota</taxon>
        <taxon>Metazoa</taxon>
        <taxon>Ecdysozoa</taxon>
        <taxon>Arthropoda</taxon>
        <taxon>Hexapoda</taxon>
        <taxon>Insecta</taxon>
        <taxon>Pterygota</taxon>
        <taxon>Neoptera</taxon>
        <taxon>Endopterygota</taxon>
        <taxon>Coleoptera</taxon>
        <taxon>Polyphaga</taxon>
        <taxon>Cucujiformia</taxon>
        <taxon>Chrysomeloidea</taxon>
        <taxon>Cerambycidae</taxon>
        <taxon>Lamiinae</taxon>
        <taxon>Acanthocinini</taxon>
        <taxon>Exocentrus</taxon>
    </lineage>
</organism>
<dbReference type="InterPro" id="IPR001314">
    <property type="entry name" value="Peptidase_S1A"/>
</dbReference>
<dbReference type="FunFam" id="2.40.10.10:FF:000034">
    <property type="entry name" value="Eupolytin"/>
    <property type="match status" value="1"/>
</dbReference>
<keyword evidence="10" id="KW-1185">Reference proteome</keyword>
<dbReference type="PANTHER" id="PTHR24276">
    <property type="entry name" value="POLYSERASE-RELATED"/>
    <property type="match status" value="1"/>
</dbReference>
<evidence type="ECO:0000313" key="10">
    <source>
        <dbReference type="Proteomes" id="UP001159042"/>
    </source>
</evidence>
<dbReference type="EMBL" id="JANEYG010000007">
    <property type="protein sequence ID" value="KAJ8922202.1"/>
    <property type="molecule type" value="Genomic_DNA"/>
</dbReference>
<dbReference type="GO" id="GO:0004252">
    <property type="term" value="F:serine-type endopeptidase activity"/>
    <property type="evidence" value="ECO:0007669"/>
    <property type="project" value="InterPro"/>
</dbReference>
<evidence type="ECO:0000256" key="2">
    <source>
        <dbReference type="ARBA" id="ARBA00022670"/>
    </source>
</evidence>
<name>A0AAV8W6H1_9CUCU</name>
<keyword evidence="7" id="KW-0732">Signal</keyword>
<comment type="similarity">
    <text evidence="1">Belongs to the peptidase S1 family.</text>
</comment>
<evidence type="ECO:0000256" key="7">
    <source>
        <dbReference type="SAM" id="SignalP"/>
    </source>
</evidence>
<dbReference type="InterPro" id="IPR018114">
    <property type="entry name" value="TRYPSIN_HIS"/>
</dbReference>
<dbReference type="GO" id="GO:0006508">
    <property type="term" value="P:proteolysis"/>
    <property type="evidence" value="ECO:0007669"/>
    <property type="project" value="UniProtKB-KW"/>
</dbReference>
<dbReference type="InterPro" id="IPR009003">
    <property type="entry name" value="Peptidase_S1_PA"/>
</dbReference>
<evidence type="ECO:0000259" key="8">
    <source>
        <dbReference type="PROSITE" id="PS50240"/>
    </source>
</evidence>
<dbReference type="SMART" id="SM00020">
    <property type="entry name" value="Tryp_SPc"/>
    <property type="match status" value="1"/>
</dbReference>
<reference evidence="9 10" key="1">
    <citation type="journal article" date="2023" name="Insect Mol. Biol.">
        <title>Genome sequencing provides insights into the evolution of gene families encoding plant cell wall-degrading enzymes in longhorned beetles.</title>
        <authorList>
            <person name="Shin N.R."/>
            <person name="Okamura Y."/>
            <person name="Kirsch R."/>
            <person name="Pauchet Y."/>
        </authorList>
    </citation>
    <scope>NUCLEOTIDE SEQUENCE [LARGE SCALE GENOMIC DNA]</scope>
    <source>
        <strain evidence="9">EAD_L_NR</strain>
    </source>
</reference>
<sequence length="252" mass="27669">MQVLLLFLTLTQVIGLITAKENVSQTVYGKIVGGKPVNIEDYPYQLSLQLSRRHICGAAMIGSKWALTAAHCTYGLPAVNLTIRAGTTFYGYDGEVVSVKRVHEHPSYNDKTQDYDISVLELQHDITTKKASKISMASWYNFLFPWLSGTATGWGTTREEGVPSWQLRAVTVPIVNYYKCYLSYGPLLTSHMFCAGKHDKDSCQGDSGGPLVISGKLYGITSFGVGCGRPDFPGVYTRVSVFRSFIKGVSGI</sequence>
<feature type="domain" description="Peptidase S1" evidence="8">
    <location>
        <begin position="31"/>
        <end position="251"/>
    </location>
</feature>
<gene>
    <name evidence="9" type="ORF">NQ315_004139</name>
</gene>
<comment type="caution">
    <text evidence="9">The sequence shown here is derived from an EMBL/GenBank/DDBJ whole genome shotgun (WGS) entry which is preliminary data.</text>
</comment>
<dbReference type="PROSITE" id="PS00134">
    <property type="entry name" value="TRYPSIN_HIS"/>
    <property type="match status" value="1"/>
</dbReference>
<keyword evidence="5" id="KW-1015">Disulfide bond</keyword>
<evidence type="ECO:0000256" key="3">
    <source>
        <dbReference type="ARBA" id="ARBA00022801"/>
    </source>
</evidence>
<accession>A0AAV8W6H1</accession>
<proteinExistence type="inferred from homology"/>
<feature type="chain" id="PRO_5043563856" description="Peptidase S1 domain-containing protein" evidence="7">
    <location>
        <begin position="20"/>
        <end position="252"/>
    </location>
</feature>
<evidence type="ECO:0000256" key="6">
    <source>
        <dbReference type="RuleBase" id="RU363034"/>
    </source>
</evidence>
<dbReference type="PRINTS" id="PR00722">
    <property type="entry name" value="CHYMOTRYPSIN"/>
</dbReference>
<dbReference type="SUPFAM" id="SSF50494">
    <property type="entry name" value="Trypsin-like serine proteases"/>
    <property type="match status" value="1"/>
</dbReference>
<dbReference type="CDD" id="cd00190">
    <property type="entry name" value="Tryp_SPc"/>
    <property type="match status" value="1"/>
</dbReference>
<protein>
    <recommendedName>
        <fullName evidence="8">Peptidase S1 domain-containing protein</fullName>
    </recommendedName>
</protein>
<evidence type="ECO:0000313" key="9">
    <source>
        <dbReference type="EMBL" id="KAJ8922202.1"/>
    </source>
</evidence>
<dbReference type="InterPro" id="IPR043504">
    <property type="entry name" value="Peptidase_S1_PA_chymotrypsin"/>
</dbReference>
<dbReference type="Gene3D" id="2.40.10.10">
    <property type="entry name" value="Trypsin-like serine proteases"/>
    <property type="match status" value="1"/>
</dbReference>
<keyword evidence="3 6" id="KW-0378">Hydrolase</keyword>
<feature type="signal peptide" evidence="7">
    <location>
        <begin position="1"/>
        <end position="19"/>
    </location>
</feature>
<dbReference type="PROSITE" id="PS50240">
    <property type="entry name" value="TRYPSIN_DOM"/>
    <property type="match status" value="1"/>
</dbReference>
<dbReference type="PANTHER" id="PTHR24276:SF91">
    <property type="entry name" value="AT26814P-RELATED"/>
    <property type="match status" value="1"/>
</dbReference>
<evidence type="ECO:0000256" key="5">
    <source>
        <dbReference type="ARBA" id="ARBA00023157"/>
    </source>
</evidence>
<dbReference type="InterPro" id="IPR001254">
    <property type="entry name" value="Trypsin_dom"/>
</dbReference>
<evidence type="ECO:0000256" key="1">
    <source>
        <dbReference type="ARBA" id="ARBA00007664"/>
    </source>
</evidence>
<dbReference type="Pfam" id="PF00089">
    <property type="entry name" value="Trypsin"/>
    <property type="match status" value="1"/>
</dbReference>
<dbReference type="InterPro" id="IPR033116">
    <property type="entry name" value="TRYPSIN_SER"/>
</dbReference>